<dbReference type="AlphaFoldDB" id="A0A2X2T7G8"/>
<dbReference type="InterPro" id="IPR032030">
    <property type="entry name" value="YscD_cytoplasmic_dom"/>
</dbReference>
<feature type="domain" description="YscD cytoplasmic" evidence="1">
    <location>
        <begin position="5"/>
        <end position="58"/>
    </location>
</feature>
<dbReference type="EMBL" id="UAVU01000003">
    <property type="protein sequence ID" value="SQA96503.1"/>
    <property type="molecule type" value="Genomic_DNA"/>
</dbReference>
<sequence>MYELRVLNGLHEGAALPLSGECWQLGNAADSDLQLNDGGIKASHAQLSRSAEGWLLTPMEGHRLPPPR</sequence>
<evidence type="ECO:0000259" key="1">
    <source>
        <dbReference type="Pfam" id="PF16697"/>
    </source>
</evidence>
<gene>
    <name evidence="2" type="ORF">NCTC12120_00259</name>
</gene>
<organism evidence="2 3">
    <name type="scientific">Cedecea neteri</name>
    <dbReference type="NCBI Taxonomy" id="158822"/>
    <lineage>
        <taxon>Bacteria</taxon>
        <taxon>Pseudomonadati</taxon>
        <taxon>Pseudomonadota</taxon>
        <taxon>Gammaproteobacteria</taxon>
        <taxon>Enterobacterales</taxon>
        <taxon>Enterobacteriaceae</taxon>
        <taxon>Cedecea</taxon>
    </lineage>
</organism>
<dbReference type="Gene3D" id="2.60.200.20">
    <property type="match status" value="1"/>
</dbReference>
<evidence type="ECO:0000313" key="2">
    <source>
        <dbReference type="EMBL" id="SQA96503.1"/>
    </source>
</evidence>
<name>A0A2X2T7G8_9ENTR</name>
<dbReference type="SUPFAM" id="SSF49879">
    <property type="entry name" value="SMAD/FHA domain"/>
    <property type="match status" value="1"/>
</dbReference>
<dbReference type="CDD" id="cd00060">
    <property type="entry name" value="FHA"/>
    <property type="match status" value="1"/>
</dbReference>
<reference evidence="2 3" key="1">
    <citation type="submission" date="2018-06" db="EMBL/GenBank/DDBJ databases">
        <authorList>
            <consortium name="Pathogen Informatics"/>
            <person name="Doyle S."/>
        </authorList>
    </citation>
    <scope>NUCLEOTIDE SEQUENCE [LARGE SCALE GENOMIC DNA]</scope>
    <source>
        <strain evidence="2 3">NCTC12120</strain>
    </source>
</reference>
<proteinExistence type="predicted"/>
<protein>
    <submittedName>
        <fullName evidence="2">Type III secretion apparatus protein, YscD/HrpQ family</fullName>
    </submittedName>
</protein>
<dbReference type="Proteomes" id="UP000251197">
    <property type="component" value="Unassembled WGS sequence"/>
</dbReference>
<evidence type="ECO:0000313" key="3">
    <source>
        <dbReference type="Proteomes" id="UP000251197"/>
    </source>
</evidence>
<dbReference type="Pfam" id="PF16697">
    <property type="entry name" value="Yop-YscD_cpl"/>
    <property type="match status" value="1"/>
</dbReference>
<accession>A0A2X2T7G8</accession>
<dbReference type="InterPro" id="IPR008984">
    <property type="entry name" value="SMAD_FHA_dom_sf"/>
</dbReference>